<dbReference type="GO" id="GO:0140114">
    <property type="term" value="P:cellular detoxification of fluoride"/>
    <property type="evidence" value="ECO:0007669"/>
    <property type="project" value="UniProtKB-UniRule"/>
</dbReference>
<evidence type="ECO:0000256" key="1">
    <source>
        <dbReference type="ARBA" id="ARBA00004651"/>
    </source>
</evidence>
<organism evidence="14">
    <name type="scientific">Jonesiaceae bacterium BS-20</name>
    <dbReference type="NCBI Taxonomy" id="3120821"/>
    <lineage>
        <taxon>Bacteria</taxon>
        <taxon>Bacillati</taxon>
        <taxon>Actinomycetota</taxon>
        <taxon>Actinomycetes</taxon>
        <taxon>Micrococcales</taxon>
        <taxon>Jonesiaceae</taxon>
    </lineage>
</organism>
<comment type="subcellular location">
    <subcellularLocation>
        <location evidence="1 13">Cell membrane</location>
        <topology evidence="1 13">Multi-pass membrane protein</topology>
    </subcellularLocation>
</comment>
<keyword evidence="4 13" id="KW-0812">Transmembrane</keyword>
<accession>A0AAU7DV86</accession>
<comment type="function">
    <text evidence="12 13">Fluoride-specific ion channel. Important for reducing fluoride concentration in the cell, thus reducing its toxicity.</text>
</comment>
<feature type="transmembrane region" description="Helical" evidence="13">
    <location>
        <begin position="118"/>
        <end position="141"/>
    </location>
</feature>
<evidence type="ECO:0000256" key="10">
    <source>
        <dbReference type="ARBA" id="ARBA00035120"/>
    </source>
</evidence>
<evidence type="ECO:0000256" key="8">
    <source>
        <dbReference type="ARBA" id="ARBA00023136"/>
    </source>
</evidence>
<evidence type="ECO:0000256" key="11">
    <source>
        <dbReference type="ARBA" id="ARBA00035585"/>
    </source>
</evidence>
<dbReference type="HAMAP" id="MF_00454">
    <property type="entry name" value="FluC"/>
    <property type="match status" value="1"/>
</dbReference>
<comment type="activity regulation">
    <text evidence="13">Na(+) is not transported, but it plays an essential structural role and its presence is essential for fluoride channel function.</text>
</comment>
<evidence type="ECO:0000256" key="9">
    <source>
        <dbReference type="ARBA" id="ARBA00023303"/>
    </source>
</evidence>
<proteinExistence type="inferred from homology"/>
<name>A0AAU7DV86_9MICO</name>
<dbReference type="PANTHER" id="PTHR28259">
    <property type="entry name" value="FLUORIDE EXPORT PROTEIN 1-RELATED"/>
    <property type="match status" value="1"/>
</dbReference>
<evidence type="ECO:0000256" key="3">
    <source>
        <dbReference type="ARBA" id="ARBA00022475"/>
    </source>
</evidence>
<evidence type="ECO:0000256" key="7">
    <source>
        <dbReference type="ARBA" id="ARBA00023065"/>
    </source>
</evidence>
<dbReference type="PANTHER" id="PTHR28259:SF16">
    <property type="entry name" value="FLUORIDE-SPECIFIC ION CHANNEL FLUC 2"/>
    <property type="match status" value="1"/>
</dbReference>
<keyword evidence="3 13" id="KW-1003">Cell membrane</keyword>
<evidence type="ECO:0000256" key="4">
    <source>
        <dbReference type="ARBA" id="ARBA00022692"/>
    </source>
</evidence>
<feature type="transmembrane region" description="Helical" evidence="13">
    <location>
        <begin position="88"/>
        <end position="112"/>
    </location>
</feature>
<feature type="binding site" evidence="13">
    <location>
        <position position="96"/>
    </location>
    <ligand>
        <name>Na(+)</name>
        <dbReference type="ChEBI" id="CHEBI:29101"/>
        <note>structural</note>
    </ligand>
</feature>
<evidence type="ECO:0000256" key="13">
    <source>
        <dbReference type="HAMAP-Rule" id="MF_00454"/>
    </source>
</evidence>
<dbReference type="AlphaFoldDB" id="A0AAU7DV86"/>
<evidence type="ECO:0000256" key="5">
    <source>
        <dbReference type="ARBA" id="ARBA00022723"/>
    </source>
</evidence>
<keyword evidence="8 13" id="KW-0472">Membrane</keyword>
<evidence type="ECO:0000313" key="14">
    <source>
        <dbReference type="EMBL" id="XBH21234.1"/>
    </source>
</evidence>
<dbReference type="GO" id="GO:0046872">
    <property type="term" value="F:metal ion binding"/>
    <property type="evidence" value="ECO:0007669"/>
    <property type="project" value="UniProtKB-KW"/>
</dbReference>
<keyword evidence="2 13" id="KW-0813">Transport</keyword>
<dbReference type="GO" id="GO:0005886">
    <property type="term" value="C:plasma membrane"/>
    <property type="evidence" value="ECO:0007669"/>
    <property type="project" value="UniProtKB-SubCell"/>
</dbReference>
<feature type="transmembrane region" description="Helical" evidence="13">
    <location>
        <begin position="55"/>
        <end position="76"/>
    </location>
</feature>
<evidence type="ECO:0000256" key="12">
    <source>
        <dbReference type="ARBA" id="ARBA00049940"/>
    </source>
</evidence>
<feature type="binding site" evidence="13">
    <location>
        <position position="99"/>
    </location>
    <ligand>
        <name>Na(+)</name>
        <dbReference type="ChEBI" id="CHEBI:29101"/>
        <note>structural</note>
    </ligand>
</feature>
<dbReference type="EMBL" id="CP146203">
    <property type="protein sequence ID" value="XBH21234.1"/>
    <property type="molecule type" value="Genomic_DNA"/>
</dbReference>
<evidence type="ECO:0000256" key="2">
    <source>
        <dbReference type="ARBA" id="ARBA00022448"/>
    </source>
</evidence>
<sequence>MAHDAEIPVDPDVIENGPSGNLSIGNIGLVMLGGTLGSLARGWIAEALTSQGADIATVIVNVSGAFFLGFVISFLAASNKHSSTRWKLLLGTGAAGGFTTYSTFAFTFVDYILDGQLWYLLVFGLGTVLVGGAACYLGIALGTRVGKGTT</sequence>
<evidence type="ECO:0000256" key="6">
    <source>
        <dbReference type="ARBA" id="ARBA00022989"/>
    </source>
</evidence>
<dbReference type="Pfam" id="PF02537">
    <property type="entry name" value="CRCB"/>
    <property type="match status" value="1"/>
</dbReference>
<dbReference type="GO" id="GO:0062054">
    <property type="term" value="F:fluoride channel activity"/>
    <property type="evidence" value="ECO:0007669"/>
    <property type="project" value="UniProtKB-UniRule"/>
</dbReference>
<keyword evidence="5 13" id="KW-0479">Metal-binding</keyword>
<protein>
    <recommendedName>
        <fullName evidence="13">Fluoride-specific ion channel FluC</fullName>
    </recommendedName>
</protein>
<keyword evidence="13" id="KW-0915">Sodium</keyword>
<keyword evidence="6 13" id="KW-1133">Transmembrane helix</keyword>
<gene>
    <name evidence="13" type="primary">fluC</name>
    <name evidence="13" type="synonym">crcB</name>
    <name evidence="14" type="ORF">V5R04_13600</name>
</gene>
<reference evidence="14" key="1">
    <citation type="submission" date="2024-02" db="EMBL/GenBank/DDBJ databases">
        <title>Tomenella chthoni gen. nov. sp. nov., a member of the family Jonesiaceae isolated from bat guano.</title>
        <authorList>
            <person name="Miller S.L."/>
            <person name="King J."/>
            <person name="Sankaranarayanan K."/>
            <person name="Lawson P.A."/>
        </authorList>
    </citation>
    <scope>NUCLEOTIDE SEQUENCE</scope>
    <source>
        <strain evidence="14">BS-20</strain>
    </source>
</reference>
<dbReference type="InterPro" id="IPR003691">
    <property type="entry name" value="FluC"/>
</dbReference>
<keyword evidence="9 13" id="KW-0407">Ion channel</keyword>
<comment type="similarity">
    <text evidence="10 13">Belongs to the fluoride channel Fluc/FEX (TC 1.A.43) family.</text>
</comment>
<comment type="catalytic activity">
    <reaction evidence="11">
        <text>fluoride(in) = fluoride(out)</text>
        <dbReference type="Rhea" id="RHEA:76159"/>
        <dbReference type="ChEBI" id="CHEBI:17051"/>
    </reaction>
    <physiologicalReaction direction="left-to-right" evidence="11">
        <dbReference type="Rhea" id="RHEA:76160"/>
    </physiologicalReaction>
</comment>
<keyword evidence="7 13" id="KW-0406">Ion transport</keyword>